<comment type="caution">
    <text evidence="6">The sequence shown here is derived from an EMBL/GenBank/DDBJ whole genome shotgun (WGS) entry which is preliminary data.</text>
</comment>
<dbReference type="RefSeq" id="WP_289831265.1">
    <property type="nucleotide sequence ID" value="NZ_JAUEDK010000037.1"/>
</dbReference>
<keyword evidence="3" id="KW-0238">DNA-binding</keyword>
<accession>A0ABT7XSC4</accession>
<organism evidence="6 7">
    <name type="scientific">Crenobacter oryzisoli</name>
    <dbReference type="NCBI Taxonomy" id="3056844"/>
    <lineage>
        <taxon>Bacteria</taxon>
        <taxon>Pseudomonadati</taxon>
        <taxon>Pseudomonadota</taxon>
        <taxon>Betaproteobacteria</taxon>
        <taxon>Neisseriales</taxon>
        <taxon>Neisseriaceae</taxon>
        <taxon>Crenobacter</taxon>
    </lineage>
</organism>
<proteinExistence type="inferred from homology"/>
<dbReference type="PROSITE" id="PS50931">
    <property type="entry name" value="HTH_LYSR"/>
    <property type="match status" value="1"/>
</dbReference>
<dbReference type="EMBL" id="JAUEDK010000037">
    <property type="protein sequence ID" value="MDN0076613.1"/>
    <property type="molecule type" value="Genomic_DNA"/>
</dbReference>
<dbReference type="Pfam" id="PF00126">
    <property type="entry name" value="HTH_1"/>
    <property type="match status" value="1"/>
</dbReference>
<evidence type="ECO:0000313" key="6">
    <source>
        <dbReference type="EMBL" id="MDN0076613.1"/>
    </source>
</evidence>
<keyword evidence="2" id="KW-0805">Transcription regulation</keyword>
<comment type="similarity">
    <text evidence="1">Belongs to the LysR transcriptional regulatory family.</text>
</comment>
<name>A0ABT7XSC4_9NEIS</name>
<reference evidence="6" key="1">
    <citation type="submission" date="2023-06" db="EMBL/GenBank/DDBJ databases">
        <authorList>
            <person name="Zhang S."/>
        </authorList>
    </citation>
    <scope>NUCLEOTIDE SEQUENCE</scope>
    <source>
        <strain evidence="6">SG2303</strain>
    </source>
</reference>
<evidence type="ECO:0000256" key="3">
    <source>
        <dbReference type="ARBA" id="ARBA00023125"/>
    </source>
</evidence>
<dbReference type="PANTHER" id="PTHR30118:SF15">
    <property type="entry name" value="TRANSCRIPTIONAL REGULATORY PROTEIN"/>
    <property type="match status" value="1"/>
</dbReference>
<evidence type="ECO:0000256" key="4">
    <source>
        <dbReference type="ARBA" id="ARBA00023163"/>
    </source>
</evidence>
<dbReference type="Gene3D" id="3.40.190.10">
    <property type="entry name" value="Periplasmic binding protein-like II"/>
    <property type="match status" value="2"/>
</dbReference>
<dbReference type="PRINTS" id="PR00039">
    <property type="entry name" value="HTHLYSR"/>
</dbReference>
<dbReference type="InterPro" id="IPR050389">
    <property type="entry name" value="LysR-type_TF"/>
</dbReference>
<dbReference type="SUPFAM" id="SSF53850">
    <property type="entry name" value="Periplasmic binding protein-like II"/>
    <property type="match status" value="1"/>
</dbReference>
<dbReference type="Pfam" id="PF03466">
    <property type="entry name" value="LysR_substrate"/>
    <property type="match status" value="1"/>
</dbReference>
<evidence type="ECO:0000256" key="1">
    <source>
        <dbReference type="ARBA" id="ARBA00009437"/>
    </source>
</evidence>
<dbReference type="Proteomes" id="UP001168540">
    <property type="component" value="Unassembled WGS sequence"/>
</dbReference>
<dbReference type="InterPro" id="IPR036388">
    <property type="entry name" value="WH-like_DNA-bd_sf"/>
</dbReference>
<evidence type="ECO:0000259" key="5">
    <source>
        <dbReference type="PROSITE" id="PS50931"/>
    </source>
</evidence>
<gene>
    <name evidence="6" type="ORF">QU481_17240</name>
</gene>
<feature type="domain" description="HTH lysR-type" evidence="5">
    <location>
        <begin position="6"/>
        <end position="63"/>
    </location>
</feature>
<sequence>MNNSRLDLNLLVSLDVLLAEGNVTRAAKRLGLSQPALSAQLKQLRNSFDDPLLIPSSRGMTLTSRAEALREPLREALAQIQALTAGARTFDPASTGQTFRIVASDAIHHAASALLAARLGNRAPGCRIALLPYDGARTQEQMATGEIDLWLGAQSSMPPNLRARTLYEEHFLCVMRRDHPLAARPLDLDRFCALEHVLVSPTGGGFHGIVDESLAAMGRSRRVTVSLNSFLLVPAVIAESELVATVPSRLARAWAQQLDVLAPPCEIADFTIMMGWHSRAHADPAQVWLRQQLMDLLIGEVQTDSV</sequence>
<dbReference type="InterPro" id="IPR005119">
    <property type="entry name" value="LysR_subst-bd"/>
</dbReference>
<dbReference type="InterPro" id="IPR036390">
    <property type="entry name" value="WH_DNA-bd_sf"/>
</dbReference>
<dbReference type="InterPro" id="IPR000847">
    <property type="entry name" value="LysR_HTH_N"/>
</dbReference>
<dbReference type="Gene3D" id="1.10.10.10">
    <property type="entry name" value="Winged helix-like DNA-binding domain superfamily/Winged helix DNA-binding domain"/>
    <property type="match status" value="1"/>
</dbReference>
<protein>
    <submittedName>
        <fullName evidence="6">LysR family transcriptional regulator</fullName>
    </submittedName>
</protein>
<dbReference type="SUPFAM" id="SSF46785">
    <property type="entry name" value="Winged helix' DNA-binding domain"/>
    <property type="match status" value="1"/>
</dbReference>
<evidence type="ECO:0000256" key="2">
    <source>
        <dbReference type="ARBA" id="ARBA00023015"/>
    </source>
</evidence>
<dbReference type="PANTHER" id="PTHR30118">
    <property type="entry name" value="HTH-TYPE TRANSCRIPTIONAL REGULATOR LEUO-RELATED"/>
    <property type="match status" value="1"/>
</dbReference>
<keyword evidence="4" id="KW-0804">Transcription</keyword>
<keyword evidence="7" id="KW-1185">Reference proteome</keyword>
<evidence type="ECO:0000313" key="7">
    <source>
        <dbReference type="Proteomes" id="UP001168540"/>
    </source>
</evidence>